<dbReference type="Pfam" id="PF01934">
    <property type="entry name" value="HepT-like"/>
    <property type="match status" value="1"/>
</dbReference>
<organism evidence="7 8">
    <name type="scientific">Spirosoma oryzae</name>
    <dbReference type="NCBI Taxonomy" id="1469603"/>
    <lineage>
        <taxon>Bacteria</taxon>
        <taxon>Pseudomonadati</taxon>
        <taxon>Bacteroidota</taxon>
        <taxon>Cytophagia</taxon>
        <taxon>Cytophagales</taxon>
        <taxon>Cytophagaceae</taxon>
        <taxon>Spirosoma</taxon>
    </lineage>
</organism>
<evidence type="ECO:0000256" key="6">
    <source>
        <dbReference type="ARBA" id="ARBA00024207"/>
    </source>
</evidence>
<dbReference type="Gene3D" id="1.20.120.580">
    <property type="entry name" value="bsu32300-like"/>
    <property type="match status" value="1"/>
</dbReference>
<evidence type="ECO:0000256" key="2">
    <source>
        <dbReference type="ARBA" id="ARBA00022649"/>
    </source>
</evidence>
<keyword evidence="2" id="KW-1277">Toxin-antitoxin system</keyword>
<dbReference type="InterPro" id="IPR051813">
    <property type="entry name" value="HepT_RNase_toxin"/>
</dbReference>
<gene>
    <name evidence="7" type="ORF">CLV58_102131</name>
</gene>
<dbReference type="EMBL" id="PVTE01000002">
    <property type="protein sequence ID" value="PRY45383.1"/>
    <property type="molecule type" value="Genomic_DNA"/>
</dbReference>
<evidence type="ECO:0000256" key="5">
    <source>
        <dbReference type="ARBA" id="ARBA00022801"/>
    </source>
</evidence>
<reference evidence="7 8" key="1">
    <citation type="submission" date="2018-03" db="EMBL/GenBank/DDBJ databases">
        <title>Genomic Encyclopedia of Archaeal and Bacterial Type Strains, Phase II (KMG-II): from individual species to whole genera.</title>
        <authorList>
            <person name="Goeker M."/>
        </authorList>
    </citation>
    <scope>NUCLEOTIDE SEQUENCE [LARGE SCALE GENOMIC DNA]</scope>
    <source>
        <strain evidence="7 8">DSM 28354</strain>
    </source>
</reference>
<dbReference type="InterPro" id="IPR008201">
    <property type="entry name" value="HepT-like"/>
</dbReference>
<dbReference type="InterPro" id="IPR037038">
    <property type="entry name" value="HepT-like_sf"/>
</dbReference>
<dbReference type="GO" id="GO:0004540">
    <property type="term" value="F:RNA nuclease activity"/>
    <property type="evidence" value="ECO:0007669"/>
    <property type="project" value="InterPro"/>
</dbReference>
<dbReference type="PANTHER" id="PTHR34139">
    <property type="entry name" value="UPF0331 PROTEIN MJ0127"/>
    <property type="match status" value="1"/>
</dbReference>
<comment type="similarity">
    <text evidence="6">Belongs to the HepT RNase toxin family.</text>
</comment>
<evidence type="ECO:0000256" key="4">
    <source>
        <dbReference type="ARBA" id="ARBA00022741"/>
    </source>
</evidence>
<evidence type="ECO:0000313" key="7">
    <source>
        <dbReference type="EMBL" id="PRY45383.1"/>
    </source>
</evidence>
<keyword evidence="3" id="KW-0540">Nuclease</keyword>
<dbReference type="OrthoDB" id="955324at2"/>
<keyword evidence="5" id="KW-0378">Hydrolase</keyword>
<dbReference type="GO" id="GO:0110001">
    <property type="term" value="C:toxin-antitoxin complex"/>
    <property type="evidence" value="ECO:0007669"/>
    <property type="project" value="InterPro"/>
</dbReference>
<dbReference type="RefSeq" id="WP_106136246.1">
    <property type="nucleotide sequence ID" value="NZ_PVTE01000002.1"/>
</dbReference>
<dbReference type="Proteomes" id="UP000238375">
    <property type="component" value="Unassembled WGS sequence"/>
</dbReference>
<keyword evidence="4" id="KW-0547">Nucleotide-binding</keyword>
<keyword evidence="1" id="KW-0597">Phosphoprotein</keyword>
<sequence>MFSDDNLVYIFTMLECIEKVFIYAEGHADQQELVWADDQRDFNAIWALLLVIGEESKKMDAELKKEFSAIAWSNIAGMRNYLAHDYRGIDHERVWAVIHDYLPELKSALINMVNHIAYEPAMLIRALDSPYYKHIQYLREKLND</sequence>
<dbReference type="PANTHER" id="PTHR34139:SF1">
    <property type="entry name" value="RNASE MJ1380-RELATED"/>
    <property type="match status" value="1"/>
</dbReference>
<evidence type="ECO:0000256" key="3">
    <source>
        <dbReference type="ARBA" id="ARBA00022722"/>
    </source>
</evidence>
<evidence type="ECO:0000313" key="8">
    <source>
        <dbReference type="Proteomes" id="UP000238375"/>
    </source>
</evidence>
<proteinExistence type="inferred from homology"/>
<name>A0A2T0TIA2_9BACT</name>
<protein>
    <submittedName>
        <fullName evidence="7">Uncharacterized protein with HEPN domain</fullName>
    </submittedName>
</protein>
<dbReference type="AlphaFoldDB" id="A0A2T0TIA2"/>
<keyword evidence="8" id="KW-1185">Reference proteome</keyword>
<dbReference type="GO" id="GO:0016787">
    <property type="term" value="F:hydrolase activity"/>
    <property type="evidence" value="ECO:0007669"/>
    <property type="project" value="UniProtKB-KW"/>
</dbReference>
<evidence type="ECO:0000256" key="1">
    <source>
        <dbReference type="ARBA" id="ARBA00022553"/>
    </source>
</evidence>
<dbReference type="GO" id="GO:0000166">
    <property type="term" value="F:nucleotide binding"/>
    <property type="evidence" value="ECO:0007669"/>
    <property type="project" value="UniProtKB-KW"/>
</dbReference>
<accession>A0A2T0TIA2</accession>
<comment type="caution">
    <text evidence="7">The sequence shown here is derived from an EMBL/GenBank/DDBJ whole genome shotgun (WGS) entry which is preliminary data.</text>
</comment>